<dbReference type="Proteomes" id="UP001642540">
    <property type="component" value="Unassembled WGS sequence"/>
</dbReference>
<sequence>MPDVSFDDVIGMHSATQAIHEAFAVPMKFPDTGQAKNAWTALLLFGPSGVGKTLLLKAVATEASMTFINIKIDVIVSKWQGETEKSYTTIANINLESFALKID</sequence>
<accession>A0ABP1PTQ1</accession>
<keyword evidence="10" id="KW-1185">Reference proteome</keyword>
<keyword evidence="7" id="KW-0413">Isomerase</keyword>
<evidence type="ECO:0000313" key="9">
    <source>
        <dbReference type="EMBL" id="CAL8077097.1"/>
    </source>
</evidence>
<keyword evidence="2" id="KW-0963">Cytoplasm</keyword>
<evidence type="ECO:0000256" key="2">
    <source>
        <dbReference type="ARBA" id="ARBA00022490"/>
    </source>
</evidence>
<evidence type="ECO:0000256" key="1">
    <source>
        <dbReference type="ARBA" id="ARBA00004186"/>
    </source>
</evidence>
<name>A0ABP1PTQ1_9HEXA</name>
<feature type="domain" description="ATPase AAA-type core" evidence="8">
    <location>
        <begin position="42"/>
        <end position="89"/>
    </location>
</feature>
<dbReference type="Pfam" id="PF00004">
    <property type="entry name" value="AAA"/>
    <property type="match status" value="1"/>
</dbReference>
<evidence type="ECO:0000256" key="5">
    <source>
        <dbReference type="ARBA" id="ARBA00022840"/>
    </source>
</evidence>
<comment type="caution">
    <text evidence="9">The sequence shown here is derived from an EMBL/GenBank/DDBJ whole genome shotgun (WGS) entry which is preliminary data.</text>
</comment>
<keyword evidence="6" id="KW-0206">Cytoskeleton</keyword>
<evidence type="ECO:0000313" key="10">
    <source>
        <dbReference type="Proteomes" id="UP001642540"/>
    </source>
</evidence>
<evidence type="ECO:0000256" key="3">
    <source>
        <dbReference type="ARBA" id="ARBA00022701"/>
    </source>
</evidence>
<evidence type="ECO:0000256" key="6">
    <source>
        <dbReference type="ARBA" id="ARBA00023212"/>
    </source>
</evidence>
<evidence type="ECO:0000256" key="7">
    <source>
        <dbReference type="ARBA" id="ARBA00023235"/>
    </source>
</evidence>
<comment type="subcellular location">
    <subcellularLocation>
        <location evidence="1">Cytoplasm</location>
        <location evidence="1">Cytoskeleton</location>
        <location evidence="1">Spindle</location>
    </subcellularLocation>
</comment>
<dbReference type="EMBL" id="CAXLJM020000012">
    <property type="protein sequence ID" value="CAL8077097.1"/>
    <property type="molecule type" value="Genomic_DNA"/>
</dbReference>
<keyword evidence="4" id="KW-0547">Nucleotide-binding</keyword>
<dbReference type="SUPFAM" id="SSF52540">
    <property type="entry name" value="P-loop containing nucleoside triphosphate hydrolases"/>
    <property type="match status" value="1"/>
</dbReference>
<dbReference type="PANTHER" id="PTHR23074:SF78">
    <property type="entry name" value="KATANIN P60 ATPASE-CONTAINING SUBUNIT A-LIKE 2"/>
    <property type="match status" value="1"/>
</dbReference>
<dbReference type="InterPro" id="IPR003959">
    <property type="entry name" value="ATPase_AAA_core"/>
</dbReference>
<evidence type="ECO:0000256" key="4">
    <source>
        <dbReference type="ARBA" id="ARBA00022741"/>
    </source>
</evidence>
<proteinExistence type="predicted"/>
<keyword evidence="3" id="KW-0493">Microtubule</keyword>
<reference evidence="9 10" key="1">
    <citation type="submission" date="2024-08" db="EMBL/GenBank/DDBJ databases">
        <authorList>
            <person name="Cucini C."/>
            <person name="Frati F."/>
        </authorList>
    </citation>
    <scope>NUCLEOTIDE SEQUENCE [LARGE SCALE GENOMIC DNA]</scope>
</reference>
<dbReference type="Gene3D" id="3.40.50.300">
    <property type="entry name" value="P-loop containing nucleotide triphosphate hydrolases"/>
    <property type="match status" value="1"/>
</dbReference>
<protein>
    <recommendedName>
        <fullName evidence="8">ATPase AAA-type core domain-containing protein</fullName>
    </recommendedName>
</protein>
<dbReference type="PANTHER" id="PTHR23074">
    <property type="entry name" value="AAA DOMAIN-CONTAINING"/>
    <property type="match status" value="1"/>
</dbReference>
<keyword evidence="5" id="KW-0067">ATP-binding</keyword>
<dbReference type="InterPro" id="IPR027417">
    <property type="entry name" value="P-loop_NTPase"/>
</dbReference>
<dbReference type="InterPro" id="IPR050304">
    <property type="entry name" value="MT-severing_AAA_ATPase"/>
</dbReference>
<gene>
    <name evidence="9" type="ORF">ODALV1_LOCUS3696</name>
</gene>
<organism evidence="9 10">
    <name type="scientific">Orchesella dallaii</name>
    <dbReference type="NCBI Taxonomy" id="48710"/>
    <lineage>
        <taxon>Eukaryota</taxon>
        <taxon>Metazoa</taxon>
        <taxon>Ecdysozoa</taxon>
        <taxon>Arthropoda</taxon>
        <taxon>Hexapoda</taxon>
        <taxon>Collembola</taxon>
        <taxon>Entomobryomorpha</taxon>
        <taxon>Entomobryoidea</taxon>
        <taxon>Orchesellidae</taxon>
        <taxon>Orchesellinae</taxon>
        <taxon>Orchesella</taxon>
    </lineage>
</organism>
<evidence type="ECO:0000259" key="8">
    <source>
        <dbReference type="Pfam" id="PF00004"/>
    </source>
</evidence>